<dbReference type="Proteomes" id="UP000002051">
    <property type="component" value="Chromosome 5"/>
</dbReference>
<dbReference type="EMBL" id="CM001221">
    <property type="protein sequence ID" value="KEH27694.1"/>
    <property type="molecule type" value="Genomic_DNA"/>
</dbReference>
<keyword evidence="1" id="KW-0732">Signal</keyword>
<feature type="chain" id="PRO_5014499539" evidence="1">
    <location>
        <begin position="25"/>
        <end position="68"/>
    </location>
</feature>
<evidence type="ECO:0000313" key="3">
    <source>
        <dbReference type="EnsemblPlants" id="KEH27694"/>
    </source>
</evidence>
<evidence type="ECO:0000313" key="2">
    <source>
        <dbReference type="EMBL" id="KEH27694.1"/>
    </source>
</evidence>
<keyword evidence="4" id="KW-1185">Reference proteome</keyword>
<dbReference type="AlphaFoldDB" id="A0A072UD25"/>
<gene>
    <name evidence="2" type="ordered locus">MTR_5g029315</name>
</gene>
<dbReference type="EnsemblPlants" id="KEH27694">
    <property type="protein sequence ID" value="KEH27694"/>
    <property type="gene ID" value="MTR_5g029315"/>
</dbReference>
<feature type="signal peptide" evidence="1">
    <location>
        <begin position="1"/>
        <end position="24"/>
    </location>
</feature>
<evidence type="ECO:0000256" key="1">
    <source>
        <dbReference type="SAM" id="SignalP"/>
    </source>
</evidence>
<protein>
    <submittedName>
        <fullName evidence="2 3">Uncharacterized protein</fullName>
    </submittedName>
</protein>
<name>A0A072UD25_MEDTR</name>
<reference evidence="2 4" key="2">
    <citation type="journal article" date="2014" name="BMC Genomics">
        <title>An improved genome release (version Mt4.0) for the model legume Medicago truncatula.</title>
        <authorList>
            <person name="Tang H."/>
            <person name="Krishnakumar V."/>
            <person name="Bidwell S."/>
            <person name="Rosen B."/>
            <person name="Chan A."/>
            <person name="Zhou S."/>
            <person name="Gentzbittel L."/>
            <person name="Childs K.L."/>
            <person name="Yandell M."/>
            <person name="Gundlach H."/>
            <person name="Mayer K.F."/>
            <person name="Schwartz D.C."/>
            <person name="Town C.D."/>
        </authorList>
    </citation>
    <scope>GENOME REANNOTATION</scope>
    <source>
        <strain evidence="2">A17</strain>
        <strain evidence="3 4">cv. Jemalong A17</strain>
    </source>
</reference>
<evidence type="ECO:0000313" key="4">
    <source>
        <dbReference type="Proteomes" id="UP000002051"/>
    </source>
</evidence>
<dbReference type="HOGENOM" id="CLU_2797794_0_0_1"/>
<proteinExistence type="predicted"/>
<reference evidence="3" key="3">
    <citation type="submission" date="2015-04" db="UniProtKB">
        <authorList>
            <consortium name="EnsemblPlants"/>
        </authorList>
    </citation>
    <scope>IDENTIFICATION</scope>
    <source>
        <strain evidence="3">cv. Jemalong A17</strain>
    </source>
</reference>
<reference evidence="2 4" key="1">
    <citation type="journal article" date="2011" name="Nature">
        <title>The Medicago genome provides insight into the evolution of rhizobial symbioses.</title>
        <authorList>
            <person name="Young N.D."/>
            <person name="Debelle F."/>
            <person name="Oldroyd G.E."/>
            <person name="Geurts R."/>
            <person name="Cannon S.B."/>
            <person name="Udvardi M.K."/>
            <person name="Benedito V.A."/>
            <person name="Mayer K.F."/>
            <person name="Gouzy J."/>
            <person name="Schoof H."/>
            <person name="Van de Peer Y."/>
            <person name="Proost S."/>
            <person name="Cook D.R."/>
            <person name="Meyers B.C."/>
            <person name="Spannagl M."/>
            <person name="Cheung F."/>
            <person name="De Mita S."/>
            <person name="Krishnakumar V."/>
            <person name="Gundlach H."/>
            <person name="Zhou S."/>
            <person name="Mudge J."/>
            <person name="Bharti A.K."/>
            <person name="Murray J.D."/>
            <person name="Naoumkina M.A."/>
            <person name="Rosen B."/>
            <person name="Silverstein K.A."/>
            <person name="Tang H."/>
            <person name="Rombauts S."/>
            <person name="Zhao P.X."/>
            <person name="Zhou P."/>
            <person name="Barbe V."/>
            <person name="Bardou P."/>
            <person name="Bechner M."/>
            <person name="Bellec A."/>
            <person name="Berger A."/>
            <person name="Berges H."/>
            <person name="Bidwell S."/>
            <person name="Bisseling T."/>
            <person name="Choisne N."/>
            <person name="Couloux A."/>
            <person name="Denny R."/>
            <person name="Deshpande S."/>
            <person name="Dai X."/>
            <person name="Doyle J.J."/>
            <person name="Dudez A.M."/>
            <person name="Farmer A.D."/>
            <person name="Fouteau S."/>
            <person name="Franken C."/>
            <person name="Gibelin C."/>
            <person name="Gish J."/>
            <person name="Goldstein S."/>
            <person name="Gonzalez A.J."/>
            <person name="Green P.J."/>
            <person name="Hallab A."/>
            <person name="Hartog M."/>
            <person name="Hua A."/>
            <person name="Humphray S.J."/>
            <person name="Jeong D.H."/>
            <person name="Jing Y."/>
            <person name="Jocker A."/>
            <person name="Kenton S.M."/>
            <person name="Kim D.J."/>
            <person name="Klee K."/>
            <person name="Lai H."/>
            <person name="Lang C."/>
            <person name="Lin S."/>
            <person name="Macmil S.L."/>
            <person name="Magdelenat G."/>
            <person name="Matthews L."/>
            <person name="McCorrison J."/>
            <person name="Monaghan E.L."/>
            <person name="Mun J.H."/>
            <person name="Najar F.Z."/>
            <person name="Nicholson C."/>
            <person name="Noirot C."/>
            <person name="O'Bleness M."/>
            <person name="Paule C.R."/>
            <person name="Poulain J."/>
            <person name="Prion F."/>
            <person name="Qin B."/>
            <person name="Qu C."/>
            <person name="Retzel E.F."/>
            <person name="Riddle C."/>
            <person name="Sallet E."/>
            <person name="Samain S."/>
            <person name="Samson N."/>
            <person name="Sanders I."/>
            <person name="Saurat O."/>
            <person name="Scarpelli C."/>
            <person name="Schiex T."/>
            <person name="Segurens B."/>
            <person name="Severin A.J."/>
            <person name="Sherrier D.J."/>
            <person name="Shi R."/>
            <person name="Sims S."/>
            <person name="Singer S.R."/>
            <person name="Sinharoy S."/>
            <person name="Sterck L."/>
            <person name="Viollet A."/>
            <person name="Wang B.B."/>
            <person name="Wang K."/>
            <person name="Wang M."/>
            <person name="Wang X."/>
            <person name="Warfsmann J."/>
            <person name="Weissenbach J."/>
            <person name="White D.D."/>
            <person name="White J.D."/>
            <person name="Wiley G.B."/>
            <person name="Wincker P."/>
            <person name="Xing Y."/>
            <person name="Yang L."/>
            <person name="Yao Z."/>
            <person name="Ying F."/>
            <person name="Zhai J."/>
            <person name="Zhou L."/>
            <person name="Zuber A."/>
            <person name="Denarie J."/>
            <person name="Dixon R.A."/>
            <person name="May G.D."/>
            <person name="Schwartz D.C."/>
            <person name="Rogers J."/>
            <person name="Quetier F."/>
            <person name="Town C.D."/>
            <person name="Roe B.A."/>
        </authorList>
    </citation>
    <scope>NUCLEOTIDE SEQUENCE [LARGE SCALE GENOMIC DNA]</scope>
    <source>
        <strain evidence="2">A17</strain>
        <strain evidence="3 4">cv. Jemalong A17</strain>
    </source>
</reference>
<accession>A0A072UD25</accession>
<organism evidence="2 4">
    <name type="scientific">Medicago truncatula</name>
    <name type="common">Barrel medic</name>
    <name type="synonym">Medicago tribuloides</name>
    <dbReference type="NCBI Taxonomy" id="3880"/>
    <lineage>
        <taxon>Eukaryota</taxon>
        <taxon>Viridiplantae</taxon>
        <taxon>Streptophyta</taxon>
        <taxon>Embryophyta</taxon>
        <taxon>Tracheophyta</taxon>
        <taxon>Spermatophyta</taxon>
        <taxon>Magnoliopsida</taxon>
        <taxon>eudicotyledons</taxon>
        <taxon>Gunneridae</taxon>
        <taxon>Pentapetalae</taxon>
        <taxon>rosids</taxon>
        <taxon>fabids</taxon>
        <taxon>Fabales</taxon>
        <taxon>Fabaceae</taxon>
        <taxon>Papilionoideae</taxon>
        <taxon>50 kb inversion clade</taxon>
        <taxon>NPAAA clade</taxon>
        <taxon>Hologalegina</taxon>
        <taxon>IRL clade</taxon>
        <taxon>Trifolieae</taxon>
        <taxon>Medicago</taxon>
    </lineage>
</organism>
<sequence length="68" mass="7340">MTSDSFSSTLLFFCKSILISLALSSKVNPQEKLKVLVIARLATKKVGAKPRLVPKLVGGGSLSTYIMR</sequence>